<dbReference type="PROSITE" id="PS50995">
    <property type="entry name" value="HTH_MARR_2"/>
    <property type="match status" value="1"/>
</dbReference>
<reference evidence="2 3" key="1">
    <citation type="journal article" date="2019" name="Int. J. Syst. Evol. Microbiol.">
        <title>The Global Catalogue of Microorganisms (GCM) 10K type strain sequencing project: providing services to taxonomists for standard genome sequencing and annotation.</title>
        <authorList>
            <consortium name="The Broad Institute Genomics Platform"/>
            <consortium name="The Broad Institute Genome Sequencing Center for Infectious Disease"/>
            <person name="Wu L."/>
            <person name="Ma J."/>
        </authorList>
    </citation>
    <scope>NUCLEOTIDE SEQUENCE [LARGE SCALE GENOMIC DNA]</scope>
    <source>
        <strain evidence="2 3">JCM 15933</strain>
    </source>
</reference>
<dbReference type="Pfam" id="PF12802">
    <property type="entry name" value="MarR_2"/>
    <property type="match status" value="1"/>
</dbReference>
<proteinExistence type="predicted"/>
<dbReference type="InterPro" id="IPR036390">
    <property type="entry name" value="WH_DNA-bd_sf"/>
</dbReference>
<dbReference type="Gene3D" id="1.10.10.10">
    <property type="entry name" value="Winged helix-like DNA-binding domain superfamily/Winged helix DNA-binding domain"/>
    <property type="match status" value="1"/>
</dbReference>
<dbReference type="Proteomes" id="UP001501470">
    <property type="component" value="Unassembled WGS sequence"/>
</dbReference>
<keyword evidence="3" id="KW-1185">Reference proteome</keyword>
<gene>
    <name evidence="2" type="ORF">GCM10009827_069950</name>
</gene>
<accession>A0ABN2BGJ3</accession>
<evidence type="ECO:0000313" key="2">
    <source>
        <dbReference type="EMBL" id="GAA1540623.1"/>
    </source>
</evidence>
<dbReference type="InterPro" id="IPR000835">
    <property type="entry name" value="HTH_MarR-typ"/>
</dbReference>
<evidence type="ECO:0000313" key="3">
    <source>
        <dbReference type="Proteomes" id="UP001501470"/>
    </source>
</evidence>
<dbReference type="SUPFAM" id="SSF46785">
    <property type="entry name" value="Winged helix' DNA-binding domain"/>
    <property type="match status" value="1"/>
</dbReference>
<evidence type="ECO:0000259" key="1">
    <source>
        <dbReference type="PROSITE" id="PS50995"/>
    </source>
</evidence>
<dbReference type="EMBL" id="BAAAQD010000016">
    <property type="protein sequence ID" value="GAA1540623.1"/>
    <property type="molecule type" value="Genomic_DNA"/>
</dbReference>
<protein>
    <submittedName>
        <fullName evidence="2">MarR family transcriptional regulator</fullName>
    </submittedName>
</protein>
<organism evidence="2 3">
    <name type="scientific">Dactylosporangium maewongense</name>
    <dbReference type="NCBI Taxonomy" id="634393"/>
    <lineage>
        <taxon>Bacteria</taxon>
        <taxon>Bacillati</taxon>
        <taxon>Actinomycetota</taxon>
        <taxon>Actinomycetes</taxon>
        <taxon>Micromonosporales</taxon>
        <taxon>Micromonosporaceae</taxon>
        <taxon>Dactylosporangium</taxon>
    </lineage>
</organism>
<feature type="domain" description="HTH marR-type" evidence="1">
    <location>
        <begin position="1"/>
        <end position="146"/>
    </location>
</feature>
<dbReference type="InterPro" id="IPR036388">
    <property type="entry name" value="WH-like_DNA-bd_sf"/>
</dbReference>
<name>A0ABN2BGJ3_9ACTN</name>
<comment type="caution">
    <text evidence="2">The sequence shown here is derived from an EMBL/GenBank/DDBJ whole genome shotgun (WGS) entry which is preliminary data.</text>
</comment>
<dbReference type="SMART" id="SM00347">
    <property type="entry name" value="HTH_MARR"/>
    <property type="match status" value="1"/>
</dbReference>
<dbReference type="InterPro" id="IPR039422">
    <property type="entry name" value="MarR/SlyA-like"/>
</dbReference>
<dbReference type="PANTHER" id="PTHR33164">
    <property type="entry name" value="TRANSCRIPTIONAL REGULATOR, MARR FAMILY"/>
    <property type="match status" value="1"/>
</dbReference>
<dbReference type="PANTHER" id="PTHR33164:SF43">
    <property type="entry name" value="HTH-TYPE TRANSCRIPTIONAL REPRESSOR YETL"/>
    <property type="match status" value="1"/>
</dbReference>
<sequence length="149" mass="16058">MTPALFSRTCRTGCRPATAAASRRTSSRTASRLNELGLSRAEAKALLALEPGTPVPVSTVAERIWADRSNTTNLVNRLVTRGLIERRSGPDAGVGDGRTRAITLTGNGQALRERLMTRTAEDNPVFADLTAAERHTLRDLLARIDAYAS</sequence>